<protein>
    <submittedName>
        <fullName evidence="1">Uncharacterized protein</fullName>
    </submittedName>
</protein>
<name>A0A645FC21_9ZZZZ</name>
<organism evidence="1">
    <name type="scientific">bioreactor metagenome</name>
    <dbReference type="NCBI Taxonomy" id="1076179"/>
    <lineage>
        <taxon>unclassified sequences</taxon>
        <taxon>metagenomes</taxon>
        <taxon>ecological metagenomes</taxon>
    </lineage>
</organism>
<accession>A0A645FC21</accession>
<dbReference type="EMBL" id="VSSQ01057080">
    <property type="protein sequence ID" value="MPN10889.1"/>
    <property type="molecule type" value="Genomic_DNA"/>
</dbReference>
<dbReference type="AlphaFoldDB" id="A0A645FC21"/>
<comment type="caution">
    <text evidence="1">The sequence shown here is derived from an EMBL/GenBank/DDBJ whole genome shotgun (WGS) entry which is preliminary data.</text>
</comment>
<proteinExistence type="predicted"/>
<sequence length="136" mass="15086">MLCESLPLLVRLSSVLNTKVFPCISGILIKGIFPPKYSFIDFEGVFPHIISPNKLRGFISHSSFISSINHCLKNVSAIFSSEAFWRWSKSILSSKLPRTEAMFFCSGSLGRERHKSSNACFGTLCLPEVPSKLISA</sequence>
<evidence type="ECO:0000313" key="1">
    <source>
        <dbReference type="EMBL" id="MPN10889.1"/>
    </source>
</evidence>
<reference evidence="1" key="1">
    <citation type="submission" date="2019-08" db="EMBL/GenBank/DDBJ databases">
        <authorList>
            <person name="Kucharzyk K."/>
            <person name="Murdoch R.W."/>
            <person name="Higgins S."/>
            <person name="Loffler F."/>
        </authorList>
    </citation>
    <scope>NUCLEOTIDE SEQUENCE</scope>
</reference>
<gene>
    <name evidence="1" type="ORF">SDC9_158186</name>
</gene>